<feature type="compositionally biased region" description="Low complexity" evidence="1">
    <location>
        <begin position="751"/>
        <end position="766"/>
    </location>
</feature>
<feature type="compositionally biased region" description="Basic and acidic residues" evidence="1">
    <location>
        <begin position="678"/>
        <end position="693"/>
    </location>
</feature>
<feature type="region of interest" description="Disordered" evidence="1">
    <location>
        <begin position="299"/>
        <end position="350"/>
    </location>
</feature>
<accession>A0AA40DWF3</accession>
<feature type="region of interest" description="Disordered" evidence="1">
    <location>
        <begin position="529"/>
        <end position="735"/>
    </location>
</feature>
<feature type="compositionally biased region" description="Low complexity" evidence="1">
    <location>
        <begin position="18"/>
        <end position="31"/>
    </location>
</feature>
<feature type="region of interest" description="Disordered" evidence="1">
    <location>
        <begin position="17"/>
        <end position="130"/>
    </location>
</feature>
<reference evidence="2" key="1">
    <citation type="submission" date="2023-06" db="EMBL/GenBank/DDBJ databases">
        <title>Genome-scale phylogeny and comparative genomics of the fungal order Sordariales.</title>
        <authorList>
            <consortium name="Lawrence Berkeley National Laboratory"/>
            <person name="Hensen N."/>
            <person name="Bonometti L."/>
            <person name="Westerberg I."/>
            <person name="Brannstrom I.O."/>
            <person name="Guillou S."/>
            <person name="Cros-Aarteil S."/>
            <person name="Calhoun S."/>
            <person name="Haridas S."/>
            <person name="Kuo A."/>
            <person name="Mondo S."/>
            <person name="Pangilinan J."/>
            <person name="Riley R."/>
            <person name="LaButti K."/>
            <person name="Andreopoulos B."/>
            <person name="Lipzen A."/>
            <person name="Chen C."/>
            <person name="Yanf M."/>
            <person name="Daum C."/>
            <person name="Ng V."/>
            <person name="Clum A."/>
            <person name="Steindorff A."/>
            <person name="Ohm R."/>
            <person name="Martin F."/>
            <person name="Silar P."/>
            <person name="Natvig D."/>
            <person name="Lalanne C."/>
            <person name="Gautier V."/>
            <person name="Ament-velasquez S.L."/>
            <person name="Kruys A."/>
            <person name="Hutchinson M.I."/>
            <person name="Powell A.J."/>
            <person name="Barry K."/>
            <person name="Miller A.N."/>
            <person name="Grigoriev I.V."/>
            <person name="Debuchy R."/>
            <person name="Gladieux P."/>
            <person name="Thoren M.H."/>
            <person name="Johannesson H."/>
        </authorList>
    </citation>
    <scope>NUCLEOTIDE SEQUENCE</scope>
    <source>
        <strain evidence="2">SMH2392-1A</strain>
    </source>
</reference>
<keyword evidence="3" id="KW-1185">Reference proteome</keyword>
<feature type="compositionally biased region" description="Basic residues" evidence="1">
    <location>
        <begin position="782"/>
        <end position="792"/>
    </location>
</feature>
<dbReference type="AlphaFoldDB" id="A0AA40DWF3"/>
<proteinExistence type="predicted"/>
<feature type="region of interest" description="Disordered" evidence="1">
    <location>
        <begin position="387"/>
        <end position="501"/>
    </location>
</feature>
<evidence type="ECO:0000313" key="3">
    <source>
        <dbReference type="Proteomes" id="UP001172101"/>
    </source>
</evidence>
<feature type="compositionally biased region" description="Low complexity" evidence="1">
    <location>
        <begin position="321"/>
        <end position="336"/>
    </location>
</feature>
<evidence type="ECO:0000313" key="2">
    <source>
        <dbReference type="EMBL" id="KAK0718115.1"/>
    </source>
</evidence>
<feature type="compositionally biased region" description="Low complexity" evidence="1">
    <location>
        <begin position="387"/>
        <end position="400"/>
    </location>
</feature>
<gene>
    <name evidence="2" type="ORF">B0T26DRAFT_752083</name>
</gene>
<comment type="caution">
    <text evidence="2">The sequence shown here is derived from an EMBL/GenBank/DDBJ whole genome shotgun (WGS) entry which is preliminary data.</text>
</comment>
<dbReference type="Proteomes" id="UP001172101">
    <property type="component" value="Unassembled WGS sequence"/>
</dbReference>
<dbReference type="EMBL" id="JAUIRO010000004">
    <property type="protein sequence ID" value="KAK0718115.1"/>
    <property type="molecule type" value="Genomic_DNA"/>
</dbReference>
<sequence>MGMPALTLPSRAFRHELSASTASASAGGTASLPLGQKSQPSSTVTEKDLNADGQQRGSRGARRSSDGGGGDVGGLPPTLASAAGENRPFEAAGRRDTGENVNLLPGTVGHEPEGSGSGGGSSVGSARRRGQDVMVALAGSMLPRFGDSSRSSLAAPAAVATEREILAGRRRRWVTADTTAATGIGIGTAAAQSNASREAGGVSGFGSSSTGNMVPQSRSRNGFAHRVTDAGAADTRRAEKPPPLPFSSASEAARQSGVGKQRQQQQHQAFSFEFESPPNSPELVVLPNKGGLAILSSCSLDKTGDDALPPHGPCYPVRSTSSSYPSDAGGAASPPLSASPPPLPHHQKPWTLSRRILSGLEAYGFPTAHLDFAYGSGASSALALSAGDGRQKGLGHSVGDSGSGSHGQAAAAKDADAMPQAKSHTGSVRRASGNPAVNSPGAGPSHSELISTPAAVTAAGTALDVEEQKPSMRGGGPSEGGDSGKETNATRVPSPPSSFLEDIQDYLRNKHKANNNSSSSNCYYSAAAAVSDDDDDNLSTRCLPRASTNPDTRTWLEEDDDGSEYKEESDNGAAATTAAATTATAAAPKPKKKRPRALGNQRQRLLRRAATLRAWLSRQFKRTRNAAGTTTTQSNKTRSRPKSKPKNKSNSITKRLWWRDTTATTGKKKKATGSRTRCRPESEAENHGTHGDDGDGDGDCPGTSLPVVATAAAGRRGKKRGRGRGRGPTGTRRVTRSMRVLRGSFASWVLRRGLSPAPSSPLSSPRRGGDGNDEEEKIMRDMKKRQQQRQRQHTGPDMAYAWMAAAPGT</sequence>
<feature type="compositionally biased region" description="Basic residues" evidence="1">
    <location>
        <begin position="637"/>
        <end position="647"/>
    </location>
</feature>
<feature type="compositionally biased region" description="Low complexity" evidence="1">
    <location>
        <begin position="573"/>
        <end position="587"/>
    </location>
</feature>
<feature type="compositionally biased region" description="Low complexity" evidence="1">
    <location>
        <begin position="597"/>
        <end position="618"/>
    </location>
</feature>
<feature type="compositionally biased region" description="Low complexity" evidence="1">
    <location>
        <begin position="406"/>
        <end position="422"/>
    </location>
</feature>
<evidence type="ECO:0000256" key="1">
    <source>
        <dbReference type="SAM" id="MobiDB-lite"/>
    </source>
</evidence>
<feature type="region of interest" description="Disordered" evidence="1">
    <location>
        <begin position="191"/>
        <end position="286"/>
    </location>
</feature>
<name>A0AA40DWF3_9PEZI</name>
<protein>
    <submittedName>
        <fullName evidence="2">Uncharacterized protein</fullName>
    </submittedName>
</protein>
<dbReference type="RefSeq" id="XP_060296908.1">
    <property type="nucleotide sequence ID" value="XM_060445479.1"/>
</dbReference>
<organism evidence="2 3">
    <name type="scientific">Lasiosphaeria miniovina</name>
    <dbReference type="NCBI Taxonomy" id="1954250"/>
    <lineage>
        <taxon>Eukaryota</taxon>
        <taxon>Fungi</taxon>
        <taxon>Dikarya</taxon>
        <taxon>Ascomycota</taxon>
        <taxon>Pezizomycotina</taxon>
        <taxon>Sordariomycetes</taxon>
        <taxon>Sordariomycetidae</taxon>
        <taxon>Sordariales</taxon>
        <taxon>Lasiosphaeriaceae</taxon>
        <taxon>Lasiosphaeria</taxon>
    </lineage>
</organism>
<feature type="region of interest" description="Disordered" evidence="1">
    <location>
        <begin position="751"/>
        <end position="809"/>
    </location>
</feature>
<feature type="compositionally biased region" description="Basic residues" evidence="1">
    <location>
        <begin position="715"/>
        <end position="725"/>
    </location>
</feature>
<dbReference type="GeneID" id="85328749"/>